<feature type="compositionally biased region" description="Polar residues" evidence="1">
    <location>
        <begin position="127"/>
        <end position="138"/>
    </location>
</feature>
<reference evidence="2 3" key="1">
    <citation type="submission" date="2024-04" db="EMBL/GenBank/DDBJ databases">
        <authorList>
            <person name="Fracassetti M."/>
        </authorList>
    </citation>
    <scope>NUCLEOTIDE SEQUENCE [LARGE SCALE GENOMIC DNA]</scope>
</reference>
<dbReference type="Proteomes" id="UP001497516">
    <property type="component" value="Chromosome 9"/>
</dbReference>
<evidence type="ECO:0000313" key="3">
    <source>
        <dbReference type="Proteomes" id="UP001497516"/>
    </source>
</evidence>
<gene>
    <name evidence="2" type="ORF">LTRI10_LOCUS52614</name>
</gene>
<accession>A0AAV2GRF0</accession>
<dbReference type="EMBL" id="OZ034822">
    <property type="protein sequence ID" value="CAL1413376.1"/>
    <property type="molecule type" value="Genomic_DNA"/>
</dbReference>
<protein>
    <submittedName>
        <fullName evidence="2">Uncharacterized protein</fullName>
    </submittedName>
</protein>
<evidence type="ECO:0000256" key="1">
    <source>
        <dbReference type="SAM" id="MobiDB-lite"/>
    </source>
</evidence>
<dbReference type="PANTHER" id="PTHR34665:SF4">
    <property type="entry name" value="DUF3741 DOMAIN-CONTAINING PROTEIN"/>
    <property type="match status" value="1"/>
</dbReference>
<keyword evidence="3" id="KW-1185">Reference proteome</keyword>
<feature type="region of interest" description="Disordered" evidence="1">
    <location>
        <begin position="118"/>
        <end position="154"/>
    </location>
</feature>
<dbReference type="AlphaFoldDB" id="A0AAV2GRF0"/>
<evidence type="ECO:0000313" key="2">
    <source>
        <dbReference type="EMBL" id="CAL1413376.1"/>
    </source>
</evidence>
<feature type="region of interest" description="Disordered" evidence="1">
    <location>
        <begin position="1"/>
        <end position="23"/>
    </location>
</feature>
<name>A0AAV2GRF0_9ROSI</name>
<dbReference type="PANTHER" id="PTHR34665">
    <property type="entry name" value="DUF3741 DOMAIN-CONTAINING PROTEIN"/>
    <property type="match status" value="1"/>
</dbReference>
<organism evidence="2 3">
    <name type="scientific">Linum trigynum</name>
    <dbReference type="NCBI Taxonomy" id="586398"/>
    <lineage>
        <taxon>Eukaryota</taxon>
        <taxon>Viridiplantae</taxon>
        <taxon>Streptophyta</taxon>
        <taxon>Embryophyta</taxon>
        <taxon>Tracheophyta</taxon>
        <taxon>Spermatophyta</taxon>
        <taxon>Magnoliopsida</taxon>
        <taxon>eudicotyledons</taxon>
        <taxon>Gunneridae</taxon>
        <taxon>Pentapetalae</taxon>
        <taxon>rosids</taxon>
        <taxon>fabids</taxon>
        <taxon>Malpighiales</taxon>
        <taxon>Linaceae</taxon>
        <taxon>Linum</taxon>
    </lineage>
</organism>
<feature type="compositionally biased region" description="Basic and acidic residues" evidence="1">
    <location>
        <begin position="139"/>
        <end position="152"/>
    </location>
</feature>
<proteinExistence type="predicted"/>
<sequence>MPSLFRGLVERRKRAGPKKNGDDENLALVKAAAWAWYQHGSGSSQGKQAVAEFDFAAKPKPAAADMPSRYRVEAMVAANTPVTETKNEQASSLSSSPAIRTGHYSLLDSHEIQSISRQLGSHMAEPSRSSRYLDQQETSAKEEKKKPADSRRMRQRQVIMCRAGQDVEESALVSMAKRYPSSSAKGQVPVVGMEACRPRRRGRRGN</sequence>